<proteinExistence type="predicted"/>
<organism evidence="1 2">
    <name type="scientific">Penicillium roqueforti (strain FM164)</name>
    <dbReference type="NCBI Taxonomy" id="1365484"/>
    <lineage>
        <taxon>Eukaryota</taxon>
        <taxon>Fungi</taxon>
        <taxon>Dikarya</taxon>
        <taxon>Ascomycota</taxon>
        <taxon>Pezizomycotina</taxon>
        <taxon>Eurotiomycetes</taxon>
        <taxon>Eurotiomycetidae</taxon>
        <taxon>Eurotiales</taxon>
        <taxon>Aspergillaceae</taxon>
        <taxon>Penicillium</taxon>
    </lineage>
</organism>
<dbReference type="EMBL" id="HG792017">
    <property type="protein sequence ID" value="CDM34478.1"/>
    <property type="molecule type" value="Genomic_DNA"/>
</dbReference>
<gene>
    <name evidence="1" type="ORF">PROQFM164_S03g001202</name>
</gene>
<name>W6QCP6_PENRF</name>
<dbReference type="OrthoDB" id="4307880at2759"/>
<sequence length="129" mass="15159">MPIFTWNAEHQFLHVRDLFIAKVQLEIDAIMTRNETSPFRLALAYDNLTDLIYEVRVVENASVTMYREMPQCRTVRDGHGYYGYNSEFLWKIRQLQGHLVVLKNSLHNIFDDWHCISRQVGAVGQCLDL</sequence>
<protein>
    <submittedName>
        <fullName evidence="1">Genomic scaffold, ProqFM164S03</fullName>
    </submittedName>
</protein>
<evidence type="ECO:0000313" key="2">
    <source>
        <dbReference type="Proteomes" id="UP000030686"/>
    </source>
</evidence>
<dbReference type="AlphaFoldDB" id="W6QCP6"/>
<evidence type="ECO:0000313" key="1">
    <source>
        <dbReference type="EMBL" id="CDM34478.1"/>
    </source>
</evidence>
<reference evidence="1" key="1">
    <citation type="journal article" date="2014" name="Nat. Commun.">
        <title>Multiple recent horizontal transfers of a large genomic region in cheese making fungi.</title>
        <authorList>
            <person name="Cheeseman K."/>
            <person name="Ropars J."/>
            <person name="Renault P."/>
            <person name="Dupont J."/>
            <person name="Gouzy J."/>
            <person name="Branca A."/>
            <person name="Abraham A.L."/>
            <person name="Ceppi M."/>
            <person name="Conseiller E."/>
            <person name="Debuchy R."/>
            <person name="Malagnac F."/>
            <person name="Goarin A."/>
            <person name="Silar P."/>
            <person name="Lacoste S."/>
            <person name="Sallet E."/>
            <person name="Bensimon A."/>
            <person name="Giraud T."/>
            <person name="Brygoo Y."/>
        </authorList>
    </citation>
    <scope>NUCLEOTIDE SEQUENCE [LARGE SCALE GENOMIC DNA]</scope>
    <source>
        <strain evidence="1">FM164</strain>
    </source>
</reference>
<keyword evidence="2" id="KW-1185">Reference proteome</keyword>
<accession>W6QCP6</accession>
<dbReference type="Proteomes" id="UP000030686">
    <property type="component" value="Unassembled WGS sequence"/>
</dbReference>